<gene>
    <name evidence="1" type="ORF">QX249_10835</name>
</gene>
<evidence type="ECO:0000313" key="2">
    <source>
        <dbReference type="Proteomes" id="UP001253193"/>
    </source>
</evidence>
<dbReference type="AlphaFoldDB" id="A0AAW8PY32"/>
<dbReference type="Proteomes" id="UP001253193">
    <property type="component" value="Unassembled WGS sequence"/>
</dbReference>
<proteinExistence type="predicted"/>
<evidence type="ECO:0000313" key="1">
    <source>
        <dbReference type="EMBL" id="MDS1821157.1"/>
    </source>
</evidence>
<dbReference type="EMBL" id="JAUHGG010000003">
    <property type="protein sequence ID" value="MDS1821157.1"/>
    <property type="molecule type" value="Genomic_DNA"/>
</dbReference>
<comment type="caution">
    <text evidence="1">The sequence shown here is derived from an EMBL/GenBank/DDBJ whole genome shotgun (WGS) entry which is preliminary data.</text>
</comment>
<reference evidence="1" key="1">
    <citation type="submission" date="2023-06" db="EMBL/GenBank/DDBJ databases">
        <title>Genomic Diversity of Vibrio spp. and Metagenomic Analysis of Pathogens in Florida Gulf Coastal Waters Following Hurricane Ian.</title>
        <authorList>
            <person name="Brumfield K.D."/>
        </authorList>
    </citation>
    <scope>NUCLEOTIDE SEQUENCE</scope>
    <source>
        <strain evidence="1">WBS2B-138</strain>
    </source>
</reference>
<name>A0AAW8PY32_VIBPH</name>
<sequence length="74" mass="8667">MHKEFLDTFLKLIEQLEKEGRVILYSNKQADLFKKGLDTVFYNYRCEDAGGGSHAPEMWRFFKVEMVEAGSEED</sequence>
<accession>A0AAW8PY32</accession>
<organism evidence="1 2">
    <name type="scientific">Vibrio parahaemolyticus</name>
    <dbReference type="NCBI Taxonomy" id="670"/>
    <lineage>
        <taxon>Bacteria</taxon>
        <taxon>Pseudomonadati</taxon>
        <taxon>Pseudomonadota</taxon>
        <taxon>Gammaproteobacteria</taxon>
        <taxon>Vibrionales</taxon>
        <taxon>Vibrionaceae</taxon>
        <taxon>Vibrio</taxon>
    </lineage>
</organism>
<dbReference type="RefSeq" id="WP_311020013.1">
    <property type="nucleotide sequence ID" value="NZ_JAUHGG010000003.1"/>
</dbReference>
<protein>
    <submittedName>
        <fullName evidence="1">Uncharacterized protein</fullName>
    </submittedName>
</protein>